<dbReference type="Proteomes" id="UP000516117">
    <property type="component" value="Chromosome"/>
</dbReference>
<dbReference type="InterPro" id="IPR001453">
    <property type="entry name" value="MoaB/Mog_dom"/>
</dbReference>
<dbReference type="InterPro" id="IPR036688">
    <property type="entry name" value="MoeA_C_domain_IV_sf"/>
</dbReference>
<dbReference type="SUPFAM" id="SSF53218">
    <property type="entry name" value="Molybdenum cofactor biosynthesis proteins"/>
    <property type="match status" value="1"/>
</dbReference>
<keyword evidence="7" id="KW-0479">Metal-binding</keyword>
<dbReference type="SMART" id="SM00852">
    <property type="entry name" value="MoCF_biosynth"/>
    <property type="match status" value="1"/>
</dbReference>
<dbReference type="Gene3D" id="2.170.190.11">
    <property type="entry name" value="Molybdopterin biosynthesis moea protein, domain 3"/>
    <property type="match status" value="1"/>
</dbReference>
<dbReference type="Gene3D" id="3.40.980.10">
    <property type="entry name" value="MoaB/Mog-like domain"/>
    <property type="match status" value="1"/>
</dbReference>
<evidence type="ECO:0000313" key="10">
    <source>
        <dbReference type="Proteomes" id="UP000516117"/>
    </source>
</evidence>
<name>A0A7H0H6D8_9ACTN</name>
<dbReference type="Pfam" id="PF00994">
    <property type="entry name" value="MoCF_biosynth"/>
    <property type="match status" value="1"/>
</dbReference>
<evidence type="ECO:0000313" key="9">
    <source>
        <dbReference type="EMBL" id="QNP56104.1"/>
    </source>
</evidence>
<sequence>MRTVEEHLARVLTLASRLPVEEASVSDGIGRVLGADLVAVVDVPPFDNSAMDGFAVRAADLSPGARLAVVGDIPAGATTVPTVGEGQAARIMTGAPLPPGADAVVPVEQTDQPTGDVALPATVLVAEPVSQGRHVRRRGEDIRAGETGLPAGLRWTAAAASAAVSLGHGSVPLVRRPRVAVLSTGSELVPAGEPLGFGRIPDSNSVLLAGLCRGWGAEVISATAVDDDPDHFRAALAAALSADLVLTSGGVSVGAFEVVRQVVEGDVSFDKVAMQPGKPQASGTLTAPDGRRVPMLGLPGNPVSVFVSAWVYARPLIARLGGWSEAWPSEGLPVVEGWRGPAGRRQFTPVRIGAEGVSPVHRLGSGSHLVVSLALADGLAVVPEDVESVERGDVVEVHRVTAR</sequence>
<evidence type="ECO:0000256" key="1">
    <source>
        <dbReference type="ARBA" id="ARBA00002901"/>
    </source>
</evidence>
<keyword evidence="7 9" id="KW-0808">Transferase</keyword>
<evidence type="ECO:0000259" key="8">
    <source>
        <dbReference type="SMART" id="SM00852"/>
    </source>
</evidence>
<gene>
    <name evidence="9" type="ORF">H9L22_00795</name>
</gene>
<dbReference type="PANTHER" id="PTHR10192:SF5">
    <property type="entry name" value="GEPHYRIN"/>
    <property type="match status" value="1"/>
</dbReference>
<dbReference type="GO" id="GO:0046872">
    <property type="term" value="F:metal ion binding"/>
    <property type="evidence" value="ECO:0007669"/>
    <property type="project" value="UniProtKB-UniRule"/>
</dbReference>
<keyword evidence="7" id="KW-0460">Magnesium</keyword>
<dbReference type="AlphaFoldDB" id="A0A7H0H6D8"/>
<keyword evidence="10" id="KW-1185">Reference proteome</keyword>
<dbReference type="FunFam" id="2.170.190.11:FF:000004">
    <property type="entry name" value="Molybdopterin molybdenumtransferase"/>
    <property type="match status" value="1"/>
</dbReference>
<organism evidence="9 10">
    <name type="scientific">Tessaracoccus defluvii</name>
    <dbReference type="NCBI Taxonomy" id="1285901"/>
    <lineage>
        <taxon>Bacteria</taxon>
        <taxon>Bacillati</taxon>
        <taxon>Actinomycetota</taxon>
        <taxon>Actinomycetes</taxon>
        <taxon>Propionibacteriales</taxon>
        <taxon>Propionibacteriaceae</taxon>
        <taxon>Tessaracoccus</taxon>
    </lineage>
</organism>
<dbReference type="EC" id="2.10.1.1" evidence="7"/>
<dbReference type="InterPro" id="IPR036425">
    <property type="entry name" value="MoaB/Mog-like_dom_sf"/>
</dbReference>
<dbReference type="GO" id="GO:0005829">
    <property type="term" value="C:cytosol"/>
    <property type="evidence" value="ECO:0007669"/>
    <property type="project" value="TreeGrafter"/>
</dbReference>
<evidence type="ECO:0000256" key="5">
    <source>
        <dbReference type="ARBA" id="ARBA00023150"/>
    </source>
</evidence>
<dbReference type="PANTHER" id="PTHR10192">
    <property type="entry name" value="MOLYBDOPTERIN BIOSYNTHESIS PROTEIN"/>
    <property type="match status" value="1"/>
</dbReference>
<evidence type="ECO:0000256" key="7">
    <source>
        <dbReference type="RuleBase" id="RU365090"/>
    </source>
</evidence>
<keyword evidence="4 7" id="KW-0500">Molybdenum</keyword>
<dbReference type="KEGG" id="tdf:H9L22_00795"/>
<dbReference type="Gene3D" id="2.40.340.10">
    <property type="entry name" value="MoeA, C-terminal, domain IV"/>
    <property type="match status" value="1"/>
</dbReference>
<dbReference type="InterPro" id="IPR005110">
    <property type="entry name" value="MoeA_linker/N"/>
</dbReference>
<dbReference type="CDD" id="cd00887">
    <property type="entry name" value="MoeA"/>
    <property type="match status" value="1"/>
</dbReference>
<dbReference type="SUPFAM" id="SSF63867">
    <property type="entry name" value="MoeA C-terminal domain-like"/>
    <property type="match status" value="1"/>
</dbReference>
<evidence type="ECO:0000256" key="4">
    <source>
        <dbReference type="ARBA" id="ARBA00022505"/>
    </source>
</evidence>
<dbReference type="EMBL" id="CP060789">
    <property type="protein sequence ID" value="QNP56104.1"/>
    <property type="molecule type" value="Genomic_DNA"/>
</dbReference>
<dbReference type="InterPro" id="IPR038987">
    <property type="entry name" value="MoeA-like"/>
</dbReference>
<accession>A0A7H0H6D8</accession>
<dbReference type="NCBIfam" id="NF045515">
    <property type="entry name" value="Glp_gephyrin"/>
    <property type="match status" value="1"/>
</dbReference>
<comment type="similarity">
    <text evidence="3 7">Belongs to the MoeA family.</text>
</comment>
<dbReference type="Pfam" id="PF03453">
    <property type="entry name" value="MoeA_N"/>
    <property type="match status" value="1"/>
</dbReference>
<dbReference type="InterPro" id="IPR005111">
    <property type="entry name" value="MoeA_C_domain_IV"/>
</dbReference>
<comment type="pathway">
    <text evidence="2 7">Cofactor biosynthesis; molybdopterin biosynthesis.</text>
</comment>
<reference evidence="9 10" key="1">
    <citation type="submission" date="2020-08" db="EMBL/GenBank/DDBJ databases">
        <title>Genome sequence of Tessaracoccus defluvii JCM 17540T.</title>
        <authorList>
            <person name="Hyun D.-W."/>
            <person name="Bae J.-W."/>
        </authorList>
    </citation>
    <scope>NUCLEOTIDE SEQUENCE [LARGE SCALE GENOMIC DNA]</scope>
    <source>
        <strain evidence="9 10">JCM 17540</strain>
    </source>
</reference>
<dbReference type="RefSeq" id="WP_187721223.1">
    <property type="nucleotide sequence ID" value="NZ_BAABBL010000016.1"/>
</dbReference>
<dbReference type="SUPFAM" id="SSF63882">
    <property type="entry name" value="MoeA N-terminal region -like"/>
    <property type="match status" value="1"/>
</dbReference>
<proteinExistence type="inferred from homology"/>
<protein>
    <recommendedName>
        <fullName evidence="7">Molybdopterin molybdenumtransferase</fullName>
        <ecNumber evidence="7">2.10.1.1</ecNumber>
    </recommendedName>
</protein>
<dbReference type="GO" id="GO:0061599">
    <property type="term" value="F:molybdopterin molybdotransferase activity"/>
    <property type="evidence" value="ECO:0007669"/>
    <property type="project" value="UniProtKB-UniRule"/>
</dbReference>
<dbReference type="InterPro" id="IPR036135">
    <property type="entry name" value="MoeA_linker/N_sf"/>
</dbReference>
<evidence type="ECO:0000256" key="3">
    <source>
        <dbReference type="ARBA" id="ARBA00010763"/>
    </source>
</evidence>
<keyword evidence="5 7" id="KW-0501">Molybdenum cofactor biosynthesis</keyword>
<dbReference type="Pfam" id="PF03454">
    <property type="entry name" value="MoeA_C"/>
    <property type="match status" value="1"/>
</dbReference>
<dbReference type="UniPathway" id="UPA00344"/>
<evidence type="ECO:0000256" key="6">
    <source>
        <dbReference type="ARBA" id="ARBA00047317"/>
    </source>
</evidence>
<comment type="cofactor">
    <cofactor evidence="7">
        <name>Mg(2+)</name>
        <dbReference type="ChEBI" id="CHEBI:18420"/>
    </cofactor>
</comment>
<dbReference type="Gene3D" id="3.90.105.10">
    <property type="entry name" value="Molybdopterin biosynthesis moea protein, domain 2"/>
    <property type="match status" value="1"/>
</dbReference>
<comment type="catalytic activity">
    <reaction evidence="6">
        <text>adenylyl-molybdopterin + molybdate = Mo-molybdopterin + AMP + H(+)</text>
        <dbReference type="Rhea" id="RHEA:35047"/>
        <dbReference type="ChEBI" id="CHEBI:15378"/>
        <dbReference type="ChEBI" id="CHEBI:36264"/>
        <dbReference type="ChEBI" id="CHEBI:62727"/>
        <dbReference type="ChEBI" id="CHEBI:71302"/>
        <dbReference type="ChEBI" id="CHEBI:456215"/>
        <dbReference type="EC" id="2.10.1.1"/>
    </reaction>
</comment>
<comment type="function">
    <text evidence="1 7">Catalyzes the insertion of molybdate into adenylated molybdopterin with the concomitant release of AMP.</text>
</comment>
<feature type="domain" description="MoaB/Mog" evidence="8">
    <location>
        <begin position="180"/>
        <end position="319"/>
    </location>
</feature>
<dbReference type="GO" id="GO:0006777">
    <property type="term" value="P:Mo-molybdopterin cofactor biosynthetic process"/>
    <property type="evidence" value="ECO:0007669"/>
    <property type="project" value="UniProtKB-UniRule"/>
</dbReference>
<evidence type="ECO:0000256" key="2">
    <source>
        <dbReference type="ARBA" id="ARBA00005046"/>
    </source>
</evidence>